<dbReference type="AlphaFoldDB" id="H0ERP0"/>
<organism evidence="1 2">
    <name type="scientific">Glarea lozoyensis (strain ATCC 74030 / MF5533)</name>
    <dbReference type="NCBI Taxonomy" id="1104152"/>
    <lineage>
        <taxon>Eukaryota</taxon>
        <taxon>Fungi</taxon>
        <taxon>Dikarya</taxon>
        <taxon>Ascomycota</taxon>
        <taxon>Pezizomycotina</taxon>
        <taxon>Leotiomycetes</taxon>
        <taxon>Helotiales</taxon>
        <taxon>Helotiaceae</taxon>
        <taxon>Glarea</taxon>
    </lineage>
</organism>
<keyword evidence="2" id="KW-1185">Reference proteome</keyword>
<reference evidence="1 2" key="1">
    <citation type="journal article" date="2012" name="Eukaryot. Cell">
        <title>Genome sequence of the fungus Glarea lozoyensis: the first genome sequence of a species from the Helotiaceae family.</title>
        <authorList>
            <person name="Youssar L."/>
            <person name="Gruening B.A."/>
            <person name="Erxleben A."/>
            <person name="Guenther S."/>
            <person name="Huettel W."/>
        </authorList>
    </citation>
    <scope>NUCLEOTIDE SEQUENCE [LARGE SCALE GENOMIC DNA]</scope>
    <source>
        <strain evidence="2">ATCC 74030 / MF5533</strain>
    </source>
</reference>
<proteinExistence type="predicted"/>
<evidence type="ECO:0000313" key="2">
    <source>
        <dbReference type="Proteomes" id="UP000005446"/>
    </source>
</evidence>
<sequence>MVMYGELKQEKAKFFVVKYHSQRQSTYGSTYDNGRLAPFIQRTKTWSSRLITQLL</sequence>
<name>H0ERP0_GLAL7</name>
<accession>H0ERP0</accession>
<dbReference type="Proteomes" id="UP000005446">
    <property type="component" value="Unassembled WGS sequence"/>
</dbReference>
<comment type="caution">
    <text evidence="1">The sequence shown here is derived from an EMBL/GenBank/DDBJ whole genome shotgun (WGS) entry which is preliminary data.</text>
</comment>
<protein>
    <submittedName>
        <fullName evidence="1">Uncharacterized protein</fullName>
    </submittedName>
</protein>
<dbReference type="EMBL" id="AGUE01000135">
    <property type="protein sequence ID" value="EHK98851.1"/>
    <property type="molecule type" value="Genomic_DNA"/>
</dbReference>
<evidence type="ECO:0000313" key="1">
    <source>
        <dbReference type="EMBL" id="EHK98851.1"/>
    </source>
</evidence>
<dbReference type="HOGENOM" id="CLU_3032528_0_0_1"/>
<dbReference type="InParanoid" id="H0ERP0"/>
<gene>
    <name evidence="1" type="ORF">M7I_5361</name>
</gene>